<reference evidence="1" key="1">
    <citation type="journal article" date="2015" name="Nature">
        <title>Complex archaea that bridge the gap between prokaryotes and eukaryotes.</title>
        <authorList>
            <person name="Spang A."/>
            <person name="Saw J.H."/>
            <person name="Jorgensen S.L."/>
            <person name="Zaremba-Niedzwiedzka K."/>
            <person name="Martijn J."/>
            <person name="Lind A.E."/>
            <person name="van Eijk R."/>
            <person name="Schleper C."/>
            <person name="Guy L."/>
            <person name="Ettema T.J."/>
        </authorList>
    </citation>
    <scope>NUCLEOTIDE SEQUENCE</scope>
</reference>
<sequence length="291" mass="31896">MAGNDHTKTTLDKYLPEVWSRLISVAYEAMVVIEPLMDHSWQPELPVGAGDLVNVPKFTESTSADKRSTFGTGAALTYTAVTEGQLQIPVNQMAYKAYRFPVEMSLQAMSKYVPLLIKDVSTGISAQIDTELAADDTSGFDAFTEIGTDNEQITEETLFEAEAVLVSNNMLLQDRFAVWSANSRADLLQIEVLRNQLNTSVVGSVKGNTSQGFFGHTLTWDNYVCNNLEAGSNGTKNFMGQHEAIAFIAQNDVTVKQQTDLDAGLFDIIAGWKAYGFLLMKANAGRQVNAR</sequence>
<organism evidence="1">
    <name type="scientific">marine sediment metagenome</name>
    <dbReference type="NCBI Taxonomy" id="412755"/>
    <lineage>
        <taxon>unclassified sequences</taxon>
        <taxon>metagenomes</taxon>
        <taxon>ecological metagenomes</taxon>
    </lineage>
</organism>
<dbReference type="EMBL" id="LAZR01000466">
    <property type="protein sequence ID" value="KKN67793.1"/>
    <property type="molecule type" value="Genomic_DNA"/>
</dbReference>
<name>A0A0F9VPX1_9ZZZZ</name>
<protein>
    <recommendedName>
        <fullName evidence="2">Capsid protein</fullName>
    </recommendedName>
</protein>
<evidence type="ECO:0008006" key="2">
    <source>
        <dbReference type="Google" id="ProtNLM"/>
    </source>
</evidence>
<comment type="caution">
    <text evidence="1">The sequence shown here is derived from an EMBL/GenBank/DDBJ whole genome shotgun (WGS) entry which is preliminary data.</text>
</comment>
<gene>
    <name evidence="1" type="ORF">LCGC14_0458260</name>
</gene>
<evidence type="ECO:0000313" key="1">
    <source>
        <dbReference type="EMBL" id="KKN67793.1"/>
    </source>
</evidence>
<accession>A0A0F9VPX1</accession>
<dbReference type="AlphaFoldDB" id="A0A0F9VPX1"/>
<proteinExistence type="predicted"/>